<gene>
    <name evidence="1" type="ORF">ADK41_19580</name>
</gene>
<reference evidence="1 2" key="1">
    <citation type="submission" date="2015-07" db="EMBL/GenBank/DDBJ databases">
        <authorList>
            <person name="Noorani M."/>
        </authorList>
    </citation>
    <scope>NUCLEOTIDE SEQUENCE [LARGE SCALE GENOMIC DNA]</scope>
    <source>
        <strain evidence="1 2">NRRL B-24567</strain>
    </source>
</reference>
<dbReference type="EMBL" id="LGCN01000197">
    <property type="protein sequence ID" value="KOT37556.1"/>
    <property type="molecule type" value="Genomic_DNA"/>
</dbReference>
<dbReference type="AlphaFoldDB" id="A0A0M9X820"/>
<accession>A0A0M9X820</accession>
<sequence length="104" mass="11320">MRKAVRVSTYNFNGPVSGQNNFGDHNQNLLIGNLDELVARVREEQPGRAPEAELIRAEVTRAAAEDRPVDRGRIQDWLATLREGADAGSGVLALITSLRALLGL</sequence>
<comment type="caution">
    <text evidence="1">The sequence shown here is derived from an EMBL/GenBank/DDBJ whole genome shotgun (WGS) entry which is preliminary data.</text>
</comment>
<evidence type="ECO:0000313" key="2">
    <source>
        <dbReference type="Proteomes" id="UP000037773"/>
    </source>
</evidence>
<name>A0A0M9X820_9ACTN</name>
<protein>
    <submittedName>
        <fullName evidence="1">Uncharacterized protein</fullName>
    </submittedName>
</protein>
<dbReference type="Proteomes" id="UP000037773">
    <property type="component" value="Unassembled WGS sequence"/>
</dbReference>
<proteinExistence type="predicted"/>
<evidence type="ECO:0000313" key="1">
    <source>
        <dbReference type="EMBL" id="KOT37556.1"/>
    </source>
</evidence>
<keyword evidence="2" id="KW-1185">Reference proteome</keyword>
<organism evidence="1 2">
    <name type="scientific">Streptomyces caelestis</name>
    <dbReference type="NCBI Taxonomy" id="36816"/>
    <lineage>
        <taxon>Bacteria</taxon>
        <taxon>Bacillati</taxon>
        <taxon>Actinomycetota</taxon>
        <taxon>Actinomycetes</taxon>
        <taxon>Kitasatosporales</taxon>
        <taxon>Streptomycetaceae</taxon>
        <taxon>Streptomyces</taxon>
    </lineage>
</organism>